<protein>
    <submittedName>
        <fullName evidence="3">Lipolytic protein G-D-S-L family</fullName>
    </submittedName>
</protein>
<dbReference type="GO" id="GO:0016788">
    <property type="term" value="F:hydrolase activity, acting on ester bonds"/>
    <property type="evidence" value="ECO:0007669"/>
    <property type="project" value="UniProtKB-ARBA"/>
</dbReference>
<dbReference type="RefSeq" id="WP_008512671.1">
    <property type="nucleotide sequence ID" value="NZ_CM001403.1"/>
</dbReference>
<dbReference type="CDD" id="cd00229">
    <property type="entry name" value="SGNH_hydrolase"/>
    <property type="match status" value="1"/>
</dbReference>
<feature type="chain" id="PRO_5003558469" evidence="1">
    <location>
        <begin position="25"/>
        <end position="248"/>
    </location>
</feature>
<organism evidence="3 4">
    <name type="scientific">Mucilaginibacter paludis DSM 18603</name>
    <dbReference type="NCBI Taxonomy" id="714943"/>
    <lineage>
        <taxon>Bacteria</taxon>
        <taxon>Pseudomonadati</taxon>
        <taxon>Bacteroidota</taxon>
        <taxon>Sphingobacteriia</taxon>
        <taxon>Sphingobacteriales</taxon>
        <taxon>Sphingobacteriaceae</taxon>
        <taxon>Mucilaginibacter</taxon>
    </lineage>
</organism>
<keyword evidence="4" id="KW-1185">Reference proteome</keyword>
<dbReference type="HOGENOM" id="CLU_1119196_0_0_10"/>
<evidence type="ECO:0000256" key="1">
    <source>
        <dbReference type="SAM" id="SignalP"/>
    </source>
</evidence>
<dbReference type="InterPro" id="IPR013830">
    <property type="entry name" value="SGNH_hydro"/>
</dbReference>
<accession>H1YDN7</accession>
<dbReference type="OrthoDB" id="9794725at2"/>
<dbReference type="InterPro" id="IPR051532">
    <property type="entry name" value="Ester_Hydrolysis_Enzymes"/>
</dbReference>
<dbReference type="EMBL" id="CM001403">
    <property type="protein sequence ID" value="EHQ30726.1"/>
    <property type="molecule type" value="Genomic_DNA"/>
</dbReference>
<dbReference type="Proteomes" id="UP000002774">
    <property type="component" value="Chromosome"/>
</dbReference>
<dbReference type="PROSITE" id="PS51257">
    <property type="entry name" value="PROKAR_LIPOPROTEIN"/>
    <property type="match status" value="1"/>
</dbReference>
<dbReference type="InterPro" id="IPR036514">
    <property type="entry name" value="SGNH_hydro_sf"/>
</dbReference>
<sequence length="248" mass="27677">MQKNLLSVLALALLFTFAACNKTAVDPVQLPSIGGSYNTAPVVEYHNIVILGGSTAWGKGASAHQYSWVSRLEAKVKFLHKNDTIINLAFPGYTTYHILPTKSVTKTNRPEADTLRNITTALAKKPIMVIISLPSNDIANGYNDVEILNNYKTVADILHRQNIPYFITSNQPRNLSLSQRKRLKTFTNLLVKTFPGHIIDYLDQLSDSSWLFKPVYNCGDGIHPNDRGHEVIYKAFVNNLAFKKALGF</sequence>
<proteinExistence type="predicted"/>
<dbReference type="eggNOG" id="COG2755">
    <property type="taxonomic scope" value="Bacteria"/>
</dbReference>
<evidence type="ECO:0000313" key="4">
    <source>
        <dbReference type="Proteomes" id="UP000002774"/>
    </source>
</evidence>
<dbReference type="PANTHER" id="PTHR30383">
    <property type="entry name" value="THIOESTERASE 1/PROTEASE 1/LYSOPHOSPHOLIPASE L1"/>
    <property type="match status" value="1"/>
</dbReference>
<gene>
    <name evidence="3" type="ORF">Mucpa_6676</name>
</gene>
<dbReference type="AlphaFoldDB" id="H1YDN7"/>
<feature type="signal peptide" evidence="1">
    <location>
        <begin position="1"/>
        <end position="24"/>
    </location>
</feature>
<dbReference type="STRING" id="714943.Mucpa_6676"/>
<name>H1YDN7_9SPHI</name>
<dbReference type="SUPFAM" id="SSF52266">
    <property type="entry name" value="SGNH hydrolase"/>
    <property type="match status" value="1"/>
</dbReference>
<dbReference type="Gene3D" id="3.40.50.1110">
    <property type="entry name" value="SGNH hydrolase"/>
    <property type="match status" value="1"/>
</dbReference>
<keyword evidence="1" id="KW-0732">Signal</keyword>
<feature type="domain" description="SGNH hydrolase-type esterase" evidence="2">
    <location>
        <begin position="51"/>
        <end position="231"/>
    </location>
</feature>
<evidence type="ECO:0000259" key="2">
    <source>
        <dbReference type="Pfam" id="PF13472"/>
    </source>
</evidence>
<reference evidence="3" key="1">
    <citation type="submission" date="2011-09" db="EMBL/GenBank/DDBJ databases">
        <title>The permanent draft genome of Mucilaginibacter paludis DSM 18603.</title>
        <authorList>
            <consortium name="US DOE Joint Genome Institute (JGI-PGF)"/>
            <person name="Lucas S."/>
            <person name="Han J."/>
            <person name="Lapidus A."/>
            <person name="Bruce D."/>
            <person name="Goodwin L."/>
            <person name="Pitluck S."/>
            <person name="Peters L."/>
            <person name="Kyrpides N."/>
            <person name="Mavromatis K."/>
            <person name="Ivanova N."/>
            <person name="Mikhailova N."/>
            <person name="Held B."/>
            <person name="Detter J.C."/>
            <person name="Tapia R."/>
            <person name="Han C."/>
            <person name="Land M."/>
            <person name="Hauser L."/>
            <person name="Markowitz V."/>
            <person name="Cheng J.-F."/>
            <person name="Hugenholtz P."/>
            <person name="Woyke T."/>
            <person name="Wu D."/>
            <person name="Tindall B."/>
            <person name="Brambilla E."/>
            <person name="Klenk H.-P."/>
            <person name="Eisen J.A."/>
        </authorList>
    </citation>
    <scope>NUCLEOTIDE SEQUENCE [LARGE SCALE GENOMIC DNA]</scope>
    <source>
        <strain evidence="3">DSM 18603</strain>
    </source>
</reference>
<evidence type="ECO:0000313" key="3">
    <source>
        <dbReference type="EMBL" id="EHQ30726.1"/>
    </source>
</evidence>
<dbReference type="Pfam" id="PF13472">
    <property type="entry name" value="Lipase_GDSL_2"/>
    <property type="match status" value="1"/>
</dbReference>